<evidence type="ECO:0000256" key="5">
    <source>
        <dbReference type="ARBA" id="ARBA00023134"/>
    </source>
</evidence>
<keyword evidence="9" id="KW-0175">Coiled coil</keyword>
<evidence type="ECO:0000256" key="3">
    <source>
        <dbReference type="ARBA" id="ARBA00022741"/>
    </source>
</evidence>
<dbReference type="InterPro" id="IPR006073">
    <property type="entry name" value="GTP-bd"/>
</dbReference>
<dbReference type="InterPro" id="IPR025121">
    <property type="entry name" value="GTPase_HflX_N"/>
</dbReference>
<name>A0A1G1L3L9_9BACT</name>
<dbReference type="InterPro" id="IPR027417">
    <property type="entry name" value="P-loop_NTPase"/>
</dbReference>
<evidence type="ECO:0000256" key="6">
    <source>
        <dbReference type="HAMAP-Rule" id="MF_00900"/>
    </source>
</evidence>
<dbReference type="HAMAP" id="MF_00900">
    <property type="entry name" value="GTPase_HflX"/>
    <property type="match status" value="1"/>
</dbReference>
<comment type="similarity">
    <text evidence="6">Belongs to the TRAFAC class OBG-HflX-like GTPase superfamily. HflX GTPase family.</text>
</comment>
<dbReference type="NCBIfam" id="TIGR00231">
    <property type="entry name" value="small_GTP"/>
    <property type="match status" value="1"/>
</dbReference>
<dbReference type="NCBIfam" id="TIGR03156">
    <property type="entry name" value="GTP_HflX"/>
    <property type="match status" value="1"/>
</dbReference>
<dbReference type="Pfam" id="PF01926">
    <property type="entry name" value="MMR_HSR1"/>
    <property type="match status" value="1"/>
</dbReference>
<gene>
    <name evidence="6" type="primary">hflX</name>
    <name evidence="11" type="ORF">A3G33_00935</name>
</gene>
<protein>
    <recommendedName>
        <fullName evidence="6">GTPase HflX</fullName>
    </recommendedName>
    <alternativeName>
        <fullName evidence="6">GTP-binding protein HflX</fullName>
    </alternativeName>
</protein>
<dbReference type="Pfam" id="PF16360">
    <property type="entry name" value="GTP-bdg_M"/>
    <property type="match status" value="1"/>
</dbReference>
<feature type="binding site" evidence="7">
    <location>
        <begin position="207"/>
        <end position="214"/>
    </location>
    <ligand>
        <name>GTP</name>
        <dbReference type="ChEBI" id="CHEBI:37565"/>
    </ligand>
</feature>
<dbReference type="PANTHER" id="PTHR10229:SF0">
    <property type="entry name" value="GTP-BINDING PROTEIN 6-RELATED"/>
    <property type="match status" value="1"/>
</dbReference>
<evidence type="ECO:0000256" key="8">
    <source>
        <dbReference type="PIRSR" id="PIRSR006809-2"/>
    </source>
</evidence>
<evidence type="ECO:0000313" key="12">
    <source>
        <dbReference type="Proteomes" id="UP000178187"/>
    </source>
</evidence>
<dbReference type="PROSITE" id="PS51705">
    <property type="entry name" value="G_HFLX"/>
    <property type="match status" value="1"/>
</dbReference>
<evidence type="ECO:0000313" key="11">
    <source>
        <dbReference type="EMBL" id="OGW99469.1"/>
    </source>
</evidence>
<keyword evidence="1 6" id="KW-0963">Cytoplasm</keyword>
<dbReference type="Gene3D" id="3.40.50.11060">
    <property type="entry name" value="GTPase HflX, N-terminal domain"/>
    <property type="match status" value="1"/>
</dbReference>
<dbReference type="CDD" id="cd01878">
    <property type="entry name" value="HflX"/>
    <property type="match status" value="1"/>
</dbReference>
<feature type="binding site" evidence="8">
    <location>
        <position position="234"/>
    </location>
    <ligand>
        <name>Mg(2+)</name>
        <dbReference type="ChEBI" id="CHEBI:18420"/>
    </ligand>
</feature>
<feature type="binding site" evidence="7">
    <location>
        <begin position="344"/>
        <end position="346"/>
    </location>
    <ligand>
        <name>GTP</name>
        <dbReference type="ChEBI" id="CHEBI:37565"/>
    </ligand>
</feature>
<dbReference type="GO" id="GO:0003924">
    <property type="term" value="F:GTPase activity"/>
    <property type="evidence" value="ECO:0007669"/>
    <property type="project" value="UniProtKB-UniRule"/>
</dbReference>
<organism evidence="11 12">
    <name type="scientific">Candidatus Danuiimicrobium aquiferis</name>
    <dbReference type="NCBI Taxonomy" id="1801832"/>
    <lineage>
        <taxon>Bacteria</taxon>
        <taxon>Pseudomonadati</taxon>
        <taxon>Candidatus Omnitrophota</taxon>
        <taxon>Candidatus Danuiimicrobium</taxon>
    </lineage>
</organism>
<keyword evidence="2 8" id="KW-0479">Metal-binding</keyword>
<dbReference type="GO" id="GO:0043022">
    <property type="term" value="F:ribosome binding"/>
    <property type="evidence" value="ECO:0007669"/>
    <property type="project" value="TreeGrafter"/>
</dbReference>
<dbReference type="EMBL" id="MHFR01000005">
    <property type="protein sequence ID" value="OGW99469.1"/>
    <property type="molecule type" value="Genomic_DNA"/>
</dbReference>
<dbReference type="PIRSF" id="PIRSF006809">
    <property type="entry name" value="GTP-binding_hflX_prd"/>
    <property type="match status" value="1"/>
</dbReference>
<comment type="caution">
    <text evidence="11">The sequence shown here is derived from an EMBL/GenBank/DDBJ whole genome shotgun (WGS) entry which is preliminary data.</text>
</comment>
<dbReference type="InterPro" id="IPR016496">
    <property type="entry name" value="GTPase_HflX"/>
</dbReference>
<dbReference type="PRINTS" id="PR00326">
    <property type="entry name" value="GTP1OBG"/>
</dbReference>
<feature type="coiled-coil region" evidence="9">
    <location>
        <begin position="160"/>
        <end position="187"/>
    </location>
</feature>
<dbReference type="SUPFAM" id="SSF52540">
    <property type="entry name" value="P-loop containing nucleoside triphosphate hydrolases"/>
    <property type="match status" value="1"/>
</dbReference>
<dbReference type="InterPro" id="IPR030394">
    <property type="entry name" value="G_HFLX_dom"/>
</dbReference>
<dbReference type="GO" id="GO:0005525">
    <property type="term" value="F:GTP binding"/>
    <property type="evidence" value="ECO:0007669"/>
    <property type="project" value="UniProtKB-UniRule"/>
</dbReference>
<dbReference type="FunFam" id="3.40.50.11060:FF:000001">
    <property type="entry name" value="GTPase HflX"/>
    <property type="match status" value="1"/>
</dbReference>
<comment type="cofactor">
    <cofactor evidence="8">
        <name>Mg(2+)</name>
        <dbReference type="ChEBI" id="CHEBI:18420"/>
    </cofactor>
</comment>
<dbReference type="GO" id="GO:0005737">
    <property type="term" value="C:cytoplasm"/>
    <property type="evidence" value="ECO:0007669"/>
    <property type="project" value="UniProtKB-SubCell"/>
</dbReference>
<sequence>MPLLKTPRNKALLVILRTQDRSDVSFRESYEELKELTESALIRVLGAIEGNIHEPNPRYFIREGKLEEAKNRAKQLTANVLIFNVDLSPAQARNIEMLLKVHVMDRTGLILEIFGRRAKSKEGKLQVELAQLKYLLPRLGGLGKVMSRLGGGIGSRGPGEPELEHDRRKIRKRIQRVKEELEKVEQHRSLIRDGRKKKHFMTVAIIGYTNAGKSTLLNALTGAEAYVEDKLFATLDPMTRAASINGSTQVLFIDTVGFIRDLPHDLVESFHATLEEVRESDILLHVLDASDPHAEAQKAVVEMVLKEIDAANKKTVLVLNKEDLLDENRKKFIGSMWPAAVLVSAKQKVGLEALLERINEVCGSRKSQGKNNFTWSRHATI</sequence>
<comment type="function">
    <text evidence="6">GTPase that associates with the 50S ribosomal subunit and may have a role during protein synthesis or ribosome biogenesis.</text>
</comment>
<comment type="subcellular location">
    <subcellularLocation>
        <location evidence="6">Cytoplasm</location>
    </subcellularLocation>
    <text evidence="6">May associate with membranes.</text>
</comment>
<evidence type="ECO:0000256" key="4">
    <source>
        <dbReference type="ARBA" id="ARBA00022842"/>
    </source>
</evidence>
<feature type="binding site" evidence="7">
    <location>
        <begin position="254"/>
        <end position="257"/>
    </location>
    <ligand>
        <name>GTP</name>
        <dbReference type="ChEBI" id="CHEBI:37565"/>
    </ligand>
</feature>
<keyword evidence="5 6" id="KW-0342">GTP-binding</keyword>
<keyword evidence="4 8" id="KW-0460">Magnesium</keyword>
<dbReference type="Pfam" id="PF13167">
    <property type="entry name" value="GTP-bdg_N"/>
    <property type="match status" value="1"/>
</dbReference>
<dbReference type="AlphaFoldDB" id="A0A1G1L3L9"/>
<feature type="binding site" evidence="7">
    <location>
        <begin position="320"/>
        <end position="323"/>
    </location>
    <ligand>
        <name>GTP</name>
        <dbReference type="ChEBI" id="CHEBI:37565"/>
    </ligand>
</feature>
<dbReference type="Gene3D" id="6.10.250.2860">
    <property type="match status" value="1"/>
</dbReference>
<dbReference type="Proteomes" id="UP000178187">
    <property type="component" value="Unassembled WGS sequence"/>
</dbReference>
<dbReference type="InterPro" id="IPR042108">
    <property type="entry name" value="GTPase_HflX_N_sf"/>
</dbReference>
<keyword evidence="3 6" id="KW-0547">Nucleotide-binding</keyword>
<evidence type="ECO:0000259" key="10">
    <source>
        <dbReference type="PROSITE" id="PS51705"/>
    </source>
</evidence>
<dbReference type="InterPro" id="IPR032305">
    <property type="entry name" value="GTP-bd_M"/>
</dbReference>
<comment type="subunit">
    <text evidence="6">Monomer. Associates with the 50S ribosomal subunit.</text>
</comment>
<evidence type="ECO:0000256" key="9">
    <source>
        <dbReference type="SAM" id="Coils"/>
    </source>
</evidence>
<feature type="binding site" evidence="7">
    <location>
        <begin position="232"/>
        <end position="236"/>
    </location>
    <ligand>
        <name>GTP</name>
        <dbReference type="ChEBI" id="CHEBI:37565"/>
    </ligand>
</feature>
<reference evidence="11 12" key="1">
    <citation type="journal article" date="2016" name="Nat. Commun.">
        <title>Thousands of microbial genomes shed light on interconnected biogeochemical processes in an aquifer system.</title>
        <authorList>
            <person name="Anantharaman K."/>
            <person name="Brown C.T."/>
            <person name="Hug L.A."/>
            <person name="Sharon I."/>
            <person name="Castelle C.J."/>
            <person name="Probst A.J."/>
            <person name="Thomas B.C."/>
            <person name="Singh A."/>
            <person name="Wilkins M.J."/>
            <person name="Karaoz U."/>
            <person name="Brodie E.L."/>
            <person name="Williams K.H."/>
            <person name="Hubbard S.S."/>
            <person name="Banfield J.F."/>
        </authorList>
    </citation>
    <scope>NUCLEOTIDE SEQUENCE [LARGE SCALE GENOMIC DNA]</scope>
</reference>
<dbReference type="Gene3D" id="3.40.50.300">
    <property type="entry name" value="P-loop containing nucleotide triphosphate hydrolases"/>
    <property type="match status" value="1"/>
</dbReference>
<feature type="domain" description="Hflx-type G" evidence="10">
    <location>
        <begin position="201"/>
        <end position="366"/>
    </location>
</feature>
<dbReference type="GO" id="GO:0046872">
    <property type="term" value="F:metal ion binding"/>
    <property type="evidence" value="ECO:0007669"/>
    <property type="project" value="UniProtKB-KW"/>
</dbReference>
<dbReference type="InterPro" id="IPR005225">
    <property type="entry name" value="Small_GTP-bd"/>
</dbReference>
<feature type="binding site" evidence="8">
    <location>
        <position position="214"/>
    </location>
    <ligand>
        <name>Mg(2+)</name>
        <dbReference type="ChEBI" id="CHEBI:18420"/>
    </ligand>
</feature>
<evidence type="ECO:0000256" key="7">
    <source>
        <dbReference type="PIRSR" id="PIRSR006809-1"/>
    </source>
</evidence>
<dbReference type="PANTHER" id="PTHR10229">
    <property type="entry name" value="GTP-BINDING PROTEIN HFLX"/>
    <property type="match status" value="1"/>
</dbReference>
<evidence type="ECO:0000256" key="1">
    <source>
        <dbReference type="ARBA" id="ARBA00022490"/>
    </source>
</evidence>
<evidence type="ECO:0000256" key="2">
    <source>
        <dbReference type="ARBA" id="ARBA00022723"/>
    </source>
</evidence>
<accession>A0A1G1L3L9</accession>
<proteinExistence type="inferred from homology"/>